<evidence type="ECO:0008006" key="22">
    <source>
        <dbReference type="Google" id="ProtNLM"/>
    </source>
</evidence>
<dbReference type="CDD" id="cd18034">
    <property type="entry name" value="DEXHc_dicer"/>
    <property type="match status" value="1"/>
</dbReference>
<dbReference type="SMART" id="SM00487">
    <property type="entry name" value="DEXDc"/>
    <property type="match status" value="1"/>
</dbReference>
<protein>
    <recommendedName>
        <fullName evidence="22">Dicer-like protein 2</fullName>
    </recommendedName>
</protein>
<feature type="domain" description="Helicase ATP-binding" evidence="17">
    <location>
        <begin position="1"/>
        <end position="177"/>
    </location>
</feature>
<evidence type="ECO:0000259" key="18">
    <source>
        <dbReference type="PROSITE" id="PS51194"/>
    </source>
</evidence>
<evidence type="ECO:0000256" key="4">
    <source>
        <dbReference type="ARBA" id="ARBA00022723"/>
    </source>
</evidence>
<dbReference type="PANTHER" id="PTHR14950">
    <property type="entry name" value="DICER-RELATED"/>
    <property type="match status" value="1"/>
</dbReference>
<dbReference type="GO" id="GO:0004386">
    <property type="term" value="F:helicase activity"/>
    <property type="evidence" value="ECO:0007669"/>
    <property type="project" value="UniProtKB-KW"/>
</dbReference>
<sequence length="1403" mass="156507">MLEESLKQNIIVAMDTGSGKTQVAILRIKIELERNEKIAWFLAHTVALAEQQFEAIRAQTPGVQSKLIVGSDNVEAWSTQAVWDAVLFNTRIVVSTYQILFDAVSHAFVPLSSLCLIVVDEVHNARKENAVARLMREHYSPRKAKGLPVPQILGLTASPLVRSDLHELEELERTMDAVCKTPSKHRDELMAQVNRPQLVTVPYGDIANPEGADQTTLNLARFKTAFQALEIARDPYILHLAANNTARNQAKLVEAINTRRTYCQGQMKSFYNRASDMCETLGPWAADYYIHRVISAFLQDRGNASTTTNQPNDNLADRERRYLAEAFTSVNAQPPPETPAGLSPKVRALLNILESYQGNPVGIVFVRERATVAVLAHILSVHPQTRSRYRVGSMVGTSRMPARGRDFLDLTHKDYLLSLHAFRKGTTNLVVATSVLEEGIDVPACNLVVCFDEPKSLGSFIQRRGRARMSASQLYILVEDRSDSAARSWEDLEREMKRKYEDDMREIPDLEQIENSEVLDYPLLRDAETGAQLTIHDAKQHLEHFCATLSTRKFVDWSPFYVVHDLDGNPVDAREPGLRKATVHLPVSLAPELRCFESLYAWPSEANACKDAAFQAYAKLYEAGLVNRNLLPIRESDLVRDVEPRAGLATVREQFNPWPRVAQAWRDGAATSSRRLTVLSRETSVRAEFELVLPVPVPYMEPFDLHWDYSSSWRVQMDPDEVMSGVEGTVSSRADHTSALLAMAFGHRWRIQEKQYPVRLACLEGDLSLDGLIRDVANQNHPYFYLDWLPSKPAADLVGKPYQGFDEAPEDIPYVAVKSWPKKAGGFRPFHPNAAPVPSSKPYPRVLPASQLRVDSVPAVYAHAGMLIPAITHALEVHLVAQDLLESRLQQTGITDLSLVVMAVSTSGSRGPTDYERIEFLGDSILKFCTTINCSAKYLKFPEGYLSPLKDKIVANSRLFRAAVDFGLDRYICHKAFTLHKWRPTYVEDLLEHPPSSATDTRKLSTKILADVVEALIAASYLSGGIPRALACMSLFLPDFEWKSIEHGREVLYNKAPADEPLPVTMQPLESLIGYTFTKKSLLAEAMTHPSCTGPGIRASLDRLEFLGDAILDYIVVTRLFSYHAAAKLENSTLHLLRTALVNADILAFLVMEWSIPLERVDVEDDPMELDSNSKSISDTLTLKKSQTSLPLWSFMRHASPDMGAIQRATSLRHAAMRQQIADALWGGKRGRDDDKRYPWSLLCRLQAQKFYSDVLEALLGAVWVDSGSIQACEAIVERLGIFPLMDRLLRDEVWLLHPKEELGQLAGRERVVYEVEAVVQRDDGGDDDGADGLLAGGDHYYGGDGTAERVLFACSVFVGGECVGTAQKGAYSREEARISAAEVACRVLKERMSEGESGDADI</sequence>
<dbReference type="InterPro" id="IPR036389">
    <property type="entry name" value="RNase_III_sf"/>
</dbReference>
<reference evidence="20" key="2">
    <citation type="submission" date="2023-06" db="EMBL/GenBank/DDBJ databases">
        <authorList>
            <consortium name="Lawrence Berkeley National Laboratory"/>
            <person name="Mondo S.J."/>
            <person name="Hensen N."/>
            <person name="Bonometti L."/>
            <person name="Westerberg I."/>
            <person name="Brannstrom I.O."/>
            <person name="Guillou S."/>
            <person name="Cros-Aarteil S."/>
            <person name="Calhoun S."/>
            <person name="Haridas S."/>
            <person name="Kuo A."/>
            <person name="Pangilinan J."/>
            <person name="Riley R."/>
            <person name="Labutti K."/>
            <person name="Andreopoulos B."/>
            <person name="Lipzen A."/>
            <person name="Chen C."/>
            <person name="Yanf M."/>
            <person name="Daum C."/>
            <person name="Ng V."/>
            <person name="Clum A."/>
            <person name="Steindorff A."/>
            <person name="Ohm R."/>
            <person name="Martin F."/>
            <person name="Silar P."/>
            <person name="Natvig D."/>
            <person name="Lalanne C."/>
            <person name="Gautier V."/>
            <person name="Ament-Velasquez S.L."/>
            <person name="Kruys A."/>
            <person name="Hutchinson M.I."/>
            <person name="Powell A.J."/>
            <person name="Barry K."/>
            <person name="Miller A.N."/>
            <person name="Grigoriev I.V."/>
            <person name="Debuchy R."/>
            <person name="Gladieux P."/>
            <person name="Thoren M.H."/>
            <person name="Johannesson H."/>
        </authorList>
    </citation>
    <scope>NUCLEOTIDE SEQUENCE</scope>
    <source>
        <strain evidence="20">CBS 333.67</strain>
    </source>
</reference>
<dbReference type="SUPFAM" id="SSF69065">
    <property type="entry name" value="RNase III domain-like"/>
    <property type="match status" value="2"/>
</dbReference>
<dbReference type="GO" id="GO:0005524">
    <property type="term" value="F:ATP binding"/>
    <property type="evidence" value="ECO:0007669"/>
    <property type="project" value="UniProtKB-KW"/>
</dbReference>
<feature type="domain" description="Dicer dsRNA-binding fold" evidence="19">
    <location>
        <begin position="538"/>
        <end position="640"/>
    </location>
</feature>
<evidence type="ECO:0000256" key="12">
    <source>
        <dbReference type="ARBA" id="ARBA00023118"/>
    </source>
</evidence>
<keyword evidence="5" id="KW-0677">Repeat</keyword>
<dbReference type="InterPro" id="IPR001650">
    <property type="entry name" value="Helicase_C-like"/>
</dbReference>
<evidence type="ECO:0000259" key="17">
    <source>
        <dbReference type="PROSITE" id="PS51192"/>
    </source>
</evidence>
<dbReference type="PROSITE" id="PS51192">
    <property type="entry name" value="HELICASE_ATP_BIND_1"/>
    <property type="match status" value="1"/>
</dbReference>
<gene>
    <name evidence="20" type="ORF">B0T15DRAFT_537045</name>
</gene>
<dbReference type="Gene3D" id="3.30.160.380">
    <property type="entry name" value="Dicer dimerisation domain"/>
    <property type="match status" value="1"/>
</dbReference>
<keyword evidence="12" id="KW-0051">Antiviral defense</keyword>
<evidence type="ECO:0000256" key="1">
    <source>
        <dbReference type="ARBA" id="ARBA00001936"/>
    </source>
</evidence>
<keyword evidence="11 14" id="KW-0694">RNA-binding</keyword>
<dbReference type="SUPFAM" id="SSF52540">
    <property type="entry name" value="P-loop containing nucleoside triphosphate hydrolases"/>
    <property type="match status" value="1"/>
</dbReference>
<keyword evidence="4" id="KW-0479">Metal-binding</keyword>
<feature type="domain" description="Helicase C-terminal" evidence="18">
    <location>
        <begin position="345"/>
        <end position="515"/>
    </location>
</feature>
<evidence type="ECO:0000256" key="2">
    <source>
        <dbReference type="ARBA" id="ARBA00001946"/>
    </source>
</evidence>
<keyword evidence="10" id="KW-0460">Magnesium</keyword>
<evidence type="ECO:0000256" key="14">
    <source>
        <dbReference type="PROSITE-ProRule" id="PRU00657"/>
    </source>
</evidence>
<comment type="caution">
    <text evidence="20">The sequence shown here is derived from an EMBL/GenBank/DDBJ whole genome shotgun (WGS) entry which is preliminary data.</text>
</comment>
<evidence type="ECO:0000313" key="20">
    <source>
        <dbReference type="EMBL" id="KAK3304599.1"/>
    </source>
</evidence>
<dbReference type="SMART" id="SM00490">
    <property type="entry name" value="HELICc"/>
    <property type="match status" value="1"/>
</dbReference>
<keyword evidence="6" id="KW-0547">Nucleotide-binding</keyword>
<feature type="domain" description="RNase III" evidence="16">
    <location>
        <begin position="1066"/>
        <end position="1268"/>
    </location>
</feature>
<evidence type="ECO:0000259" key="16">
    <source>
        <dbReference type="PROSITE" id="PS50142"/>
    </source>
</evidence>
<keyword evidence="13" id="KW-0464">Manganese</keyword>
<keyword evidence="8" id="KW-0347">Helicase</keyword>
<evidence type="ECO:0000259" key="15">
    <source>
        <dbReference type="PROSITE" id="PS50137"/>
    </source>
</evidence>
<evidence type="ECO:0000256" key="3">
    <source>
        <dbReference type="ARBA" id="ARBA00022721"/>
    </source>
</evidence>
<comment type="similarity">
    <text evidence="14">Belongs to the helicase family. Dicer subfamily.</text>
</comment>
<keyword evidence="7" id="KW-0378">Hydrolase</keyword>
<dbReference type="GeneID" id="87888419"/>
<keyword evidence="3" id="KW-0930">Antiviral protein</keyword>
<dbReference type="GO" id="GO:0003723">
    <property type="term" value="F:RNA binding"/>
    <property type="evidence" value="ECO:0007669"/>
    <property type="project" value="UniProtKB-UniRule"/>
</dbReference>
<comment type="cofactor">
    <cofactor evidence="2">
        <name>Mg(2+)</name>
        <dbReference type="ChEBI" id="CHEBI:18420"/>
    </cofactor>
</comment>
<evidence type="ECO:0000256" key="5">
    <source>
        <dbReference type="ARBA" id="ARBA00022737"/>
    </source>
</evidence>
<reference evidence="20" key="1">
    <citation type="journal article" date="2023" name="Mol. Phylogenet. Evol.">
        <title>Genome-scale phylogeny and comparative genomics of the fungal order Sordariales.</title>
        <authorList>
            <person name="Hensen N."/>
            <person name="Bonometti L."/>
            <person name="Westerberg I."/>
            <person name="Brannstrom I.O."/>
            <person name="Guillou S."/>
            <person name="Cros-Aarteil S."/>
            <person name="Calhoun S."/>
            <person name="Haridas S."/>
            <person name="Kuo A."/>
            <person name="Mondo S."/>
            <person name="Pangilinan J."/>
            <person name="Riley R."/>
            <person name="LaButti K."/>
            <person name="Andreopoulos B."/>
            <person name="Lipzen A."/>
            <person name="Chen C."/>
            <person name="Yan M."/>
            <person name="Daum C."/>
            <person name="Ng V."/>
            <person name="Clum A."/>
            <person name="Steindorff A."/>
            <person name="Ohm R.A."/>
            <person name="Martin F."/>
            <person name="Silar P."/>
            <person name="Natvig D.O."/>
            <person name="Lalanne C."/>
            <person name="Gautier V."/>
            <person name="Ament-Velasquez S.L."/>
            <person name="Kruys A."/>
            <person name="Hutchinson M.I."/>
            <person name="Powell A.J."/>
            <person name="Barry K."/>
            <person name="Miller A.N."/>
            <person name="Grigoriev I.V."/>
            <person name="Debuchy R."/>
            <person name="Gladieux P."/>
            <person name="Hiltunen Thoren M."/>
            <person name="Johannesson H."/>
        </authorList>
    </citation>
    <scope>NUCLEOTIDE SEQUENCE</scope>
    <source>
        <strain evidence="20">CBS 333.67</strain>
    </source>
</reference>
<evidence type="ECO:0000256" key="9">
    <source>
        <dbReference type="ARBA" id="ARBA00022840"/>
    </source>
</evidence>
<dbReference type="Gene3D" id="1.10.1520.10">
    <property type="entry name" value="Ribonuclease III domain"/>
    <property type="match status" value="2"/>
</dbReference>
<dbReference type="GO" id="GO:0051607">
    <property type="term" value="P:defense response to virus"/>
    <property type="evidence" value="ECO:0007669"/>
    <property type="project" value="UniProtKB-KW"/>
</dbReference>
<dbReference type="GO" id="GO:0030422">
    <property type="term" value="P:siRNA processing"/>
    <property type="evidence" value="ECO:0007669"/>
    <property type="project" value="TreeGrafter"/>
</dbReference>
<dbReference type="Proteomes" id="UP001273166">
    <property type="component" value="Unassembled WGS sequence"/>
</dbReference>
<dbReference type="RefSeq" id="XP_062720379.1">
    <property type="nucleotide sequence ID" value="XM_062869590.1"/>
</dbReference>
<organism evidence="20 21">
    <name type="scientific">Chaetomium strumarium</name>
    <dbReference type="NCBI Taxonomy" id="1170767"/>
    <lineage>
        <taxon>Eukaryota</taxon>
        <taxon>Fungi</taxon>
        <taxon>Dikarya</taxon>
        <taxon>Ascomycota</taxon>
        <taxon>Pezizomycotina</taxon>
        <taxon>Sordariomycetes</taxon>
        <taxon>Sordariomycetidae</taxon>
        <taxon>Sordariales</taxon>
        <taxon>Chaetomiaceae</taxon>
        <taxon>Chaetomium</taxon>
    </lineage>
</organism>
<dbReference type="PROSITE" id="PS50142">
    <property type="entry name" value="RNASE_3_2"/>
    <property type="match status" value="2"/>
</dbReference>
<dbReference type="Pfam" id="PF00270">
    <property type="entry name" value="DEAD"/>
    <property type="match status" value="1"/>
</dbReference>
<dbReference type="InterPro" id="IPR011545">
    <property type="entry name" value="DEAD/DEAH_box_helicase_dom"/>
</dbReference>
<evidence type="ECO:0000256" key="7">
    <source>
        <dbReference type="ARBA" id="ARBA00022801"/>
    </source>
</evidence>
<dbReference type="GO" id="GO:0046872">
    <property type="term" value="F:metal ion binding"/>
    <property type="evidence" value="ECO:0007669"/>
    <property type="project" value="UniProtKB-KW"/>
</dbReference>
<dbReference type="Gene3D" id="3.40.50.300">
    <property type="entry name" value="P-loop containing nucleotide triphosphate hydrolases"/>
    <property type="match status" value="2"/>
</dbReference>
<dbReference type="PROSITE" id="PS00517">
    <property type="entry name" value="RNASE_3_1"/>
    <property type="match status" value="1"/>
</dbReference>
<accession>A0AAJ0GR42</accession>
<dbReference type="InterPro" id="IPR000999">
    <property type="entry name" value="RNase_III_dom"/>
</dbReference>
<dbReference type="Pfam" id="PF00636">
    <property type="entry name" value="Ribonuclease_3"/>
    <property type="match status" value="2"/>
</dbReference>
<evidence type="ECO:0000256" key="6">
    <source>
        <dbReference type="ARBA" id="ARBA00022741"/>
    </source>
</evidence>
<dbReference type="CDD" id="cd00593">
    <property type="entry name" value="RIBOc"/>
    <property type="match status" value="2"/>
</dbReference>
<evidence type="ECO:0000313" key="21">
    <source>
        <dbReference type="Proteomes" id="UP001273166"/>
    </source>
</evidence>
<dbReference type="Pfam" id="PF00271">
    <property type="entry name" value="Helicase_C"/>
    <property type="match status" value="1"/>
</dbReference>
<dbReference type="GO" id="GO:0050688">
    <property type="term" value="P:regulation of defense response to virus"/>
    <property type="evidence" value="ECO:0007669"/>
    <property type="project" value="UniProtKB-KW"/>
</dbReference>
<feature type="domain" description="DRBM" evidence="15">
    <location>
        <begin position="1298"/>
        <end position="1391"/>
    </location>
</feature>
<feature type="domain" description="RNase III" evidence="16">
    <location>
        <begin position="882"/>
        <end position="1025"/>
    </location>
</feature>
<dbReference type="SMART" id="SM00535">
    <property type="entry name" value="RIBOc"/>
    <property type="match status" value="2"/>
</dbReference>
<proteinExistence type="inferred from homology"/>
<dbReference type="CDD" id="cd18802">
    <property type="entry name" value="SF2_C_dicer"/>
    <property type="match status" value="1"/>
</dbReference>
<dbReference type="GO" id="GO:0004525">
    <property type="term" value="F:ribonuclease III activity"/>
    <property type="evidence" value="ECO:0007669"/>
    <property type="project" value="InterPro"/>
</dbReference>
<evidence type="ECO:0000256" key="8">
    <source>
        <dbReference type="ARBA" id="ARBA00022806"/>
    </source>
</evidence>
<keyword evidence="21" id="KW-1185">Reference proteome</keyword>
<dbReference type="GO" id="GO:0005737">
    <property type="term" value="C:cytoplasm"/>
    <property type="evidence" value="ECO:0007669"/>
    <property type="project" value="TreeGrafter"/>
</dbReference>
<dbReference type="PROSITE" id="PS50137">
    <property type="entry name" value="DS_RBD"/>
    <property type="match status" value="1"/>
</dbReference>
<evidence type="ECO:0000259" key="19">
    <source>
        <dbReference type="PROSITE" id="PS51327"/>
    </source>
</evidence>
<dbReference type="EMBL" id="JAUDZG010000005">
    <property type="protein sequence ID" value="KAK3304599.1"/>
    <property type="molecule type" value="Genomic_DNA"/>
</dbReference>
<dbReference type="InterPro" id="IPR005034">
    <property type="entry name" value="Dicer_dimerisation"/>
</dbReference>
<dbReference type="InterPro" id="IPR038248">
    <property type="entry name" value="Dicer_dimer_sf"/>
</dbReference>
<evidence type="ECO:0000256" key="10">
    <source>
        <dbReference type="ARBA" id="ARBA00022842"/>
    </source>
</evidence>
<dbReference type="InterPro" id="IPR027417">
    <property type="entry name" value="P-loop_NTPase"/>
</dbReference>
<dbReference type="PANTHER" id="PTHR14950:SF37">
    <property type="entry name" value="ENDORIBONUCLEASE DICER"/>
    <property type="match status" value="1"/>
</dbReference>
<dbReference type="PROSITE" id="PS51194">
    <property type="entry name" value="HELICASE_CTER"/>
    <property type="match status" value="1"/>
</dbReference>
<dbReference type="InterPro" id="IPR014001">
    <property type="entry name" value="Helicase_ATP-bd"/>
</dbReference>
<dbReference type="PROSITE" id="PS51327">
    <property type="entry name" value="DICER_DSRBF"/>
    <property type="match status" value="1"/>
</dbReference>
<keyword evidence="9" id="KW-0067">ATP-binding</keyword>
<comment type="cofactor">
    <cofactor evidence="1">
        <name>Mn(2+)</name>
        <dbReference type="ChEBI" id="CHEBI:29035"/>
    </cofactor>
</comment>
<name>A0AAJ0GR42_9PEZI</name>
<evidence type="ECO:0000256" key="13">
    <source>
        <dbReference type="ARBA" id="ARBA00023211"/>
    </source>
</evidence>
<dbReference type="GO" id="GO:0005634">
    <property type="term" value="C:nucleus"/>
    <property type="evidence" value="ECO:0007669"/>
    <property type="project" value="TreeGrafter"/>
</dbReference>
<dbReference type="InterPro" id="IPR014720">
    <property type="entry name" value="dsRBD_dom"/>
</dbReference>
<dbReference type="Pfam" id="PF03368">
    <property type="entry name" value="Dicer_dimer"/>
    <property type="match status" value="1"/>
</dbReference>
<evidence type="ECO:0000256" key="11">
    <source>
        <dbReference type="ARBA" id="ARBA00022884"/>
    </source>
</evidence>